<dbReference type="RefSeq" id="WP_100590364.1">
    <property type="nucleotide sequence ID" value="NZ_CP015578.1"/>
</dbReference>
<dbReference type="PANTHER" id="PTHR30160">
    <property type="entry name" value="TETRAACYLDISACCHARIDE 4'-KINASE-RELATED"/>
    <property type="match status" value="1"/>
</dbReference>
<dbReference type="GO" id="GO:0009244">
    <property type="term" value="P:lipopolysaccharide core region biosynthetic process"/>
    <property type="evidence" value="ECO:0007669"/>
    <property type="project" value="TreeGrafter"/>
</dbReference>
<dbReference type="InterPro" id="IPR002201">
    <property type="entry name" value="Glyco_trans_9"/>
</dbReference>
<dbReference type="GO" id="GO:0008713">
    <property type="term" value="F:ADP-heptose-lipopolysaccharide heptosyltransferase activity"/>
    <property type="evidence" value="ECO:0007669"/>
    <property type="project" value="TreeGrafter"/>
</dbReference>
<protein>
    <submittedName>
        <fullName evidence="3">Heptosyltransferase III</fullName>
        <ecNumber evidence="3">2.4.-.-</ecNumber>
    </submittedName>
</protein>
<dbReference type="EC" id="2.4.-.-" evidence="3"/>
<reference evidence="4" key="1">
    <citation type="journal article" date="2017" name="Genome Biol. Evol.">
        <title>Comparative Genomic Analysis Identifies a Campylobacter Clade Deficient in Selenium Metabolism.</title>
        <authorList>
            <person name="Miller W.G."/>
            <person name="Yee E."/>
            <person name="Lopes B.S."/>
            <person name="Chapman M.H."/>
            <person name="Huynh S."/>
            <person name="Bono J.L."/>
            <person name="Parker C.T."/>
            <person name="Strachan N.J.C."/>
            <person name="Forbes K.J."/>
        </authorList>
    </citation>
    <scope>NUCLEOTIDE SEQUENCE [LARGE SCALE GENOMIC DNA]</scope>
    <source>
        <strain evidence="4">NCTC 13004</strain>
    </source>
</reference>
<dbReference type="GeneID" id="46920658"/>
<dbReference type="InterPro" id="IPR051199">
    <property type="entry name" value="LPS_LOS_Heptosyltrfase"/>
</dbReference>
<sequence length="348" mass="39435">MKILVIKFRFIGDVLLTTPLISNLKAHYPDASIHFALNSGTQAVIENNPQIDKIHIYERNSINKSNIFKKLWLEIKYALRLRKEKFDIVINTEMSDRGIFLAKFCGAKTIVSHKSNSQILNKFITNISNPSGHIVMQNLSAITALNKEILSTKVSLYFKNYDLNLPPNFIHIHPMARFNYKCLSDEIMAKIIDFCELKLDKRVVLTCDKNQNEIDRMGHILSLCASKPIVFMGNLTLDQVAFLSSQSDLYIGVDTAIMHIAAANNIPCIALFGPSYTGVWGPWDNSKFKSYYQNKNGIQKMGRHTVIQSTLKCVPCGKEGCNDSQISDCLNSLDINWIINEIKNHFIS</sequence>
<keyword evidence="2 3" id="KW-0808">Transferase</keyword>
<dbReference type="Pfam" id="PF01075">
    <property type="entry name" value="Glyco_transf_9"/>
    <property type="match status" value="1"/>
</dbReference>
<reference evidence="4" key="2">
    <citation type="journal article" date="2017" name="Genome Biol. Evol.">
        <title>Comparative genomic analysis identifies a Campylobacter clade deficient in selenium metabolism.</title>
        <authorList>
            <person name="Miller W.G."/>
            <person name="Yee E."/>
            <person name="Lopes B.S."/>
            <person name="Chapman M.H."/>
            <person name="Huynh S."/>
            <person name="Bono J.L."/>
            <person name="Parker C.T."/>
            <person name="Strachan N.J.C."/>
            <person name="Forbes K.J."/>
        </authorList>
    </citation>
    <scope>NUCLEOTIDE SEQUENCE [LARGE SCALE GENOMIC DNA]</scope>
    <source>
        <strain evidence="4">NCTC 13004</strain>
    </source>
</reference>
<dbReference type="EMBL" id="CP015578">
    <property type="protein sequence ID" value="ARQ96958.1"/>
    <property type="molecule type" value="Genomic_DNA"/>
</dbReference>
<dbReference type="PANTHER" id="PTHR30160:SF1">
    <property type="entry name" value="LIPOPOLYSACCHARIDE 1,2-N-ACETYLGLUCOSAMINETRANSFERASE-RELATED"/>
    <property type="match status" value="1"/>
</dbReference>
<dbReference type="CDD" id="cd03789">
    <property type="entry name" value="GT9_LPS_heptosyltransferase"/>
    <property type="match status" value="1"/>
</dbReference>
<name>A0A1X9SL53_9BACT</name>
<gene>
    <name evidence="3" type="primary">waaQ</name>
    <name evidence="3" type="ORF">CLAN_0187</name>
</gene>
<evidence type="ECO:0000256" key="1">
    <source>
        <dbReference type="ARBA" id="ARBA00022676"/>
    </source>
</evidence>
<proteinExistence type="predicted"/>
<evidence type="ECO:0000313" key="4">
    <source>
        <dbReference type="Proteomes" id="UP000202031"/>
    </source>
</evidence>
<dbReference type="Gene3D" id="3.40.50.2000">
    <property type="entry name" value="Glycogen Phosphorylase B"/>
    <property type="match status" value="2"/>
</dbReference>
<evidence type="ECO:0000256" key="2">
    <source>
        <dbReference type="ARBA" id="ARBA00022679"/>
    </source>
</evidence>
<dbReference type="KEGG" id="clx:CLAN_0187"/>
<accession>A0A1X9SL53</accession>
<organism evidence="3 4">
    <name type="scientific">Campylobacter lanienae NCTC 13004</name>
    <dbReference type="NCBI Taxonomy" id="1031753"/>
    <lineage>
        <taxon>Bacteria</taxon>
        <taxon>Pseudomonadati</taxon>
        <taxon>Campylobacterota</taxon>
        <taxon>Epsilonproteobacteria</taxon>
        <taxon>Campylobacterales</taxon>
        <taxon>Campylobacteraceae</taxon>
        <taxon>Campylobacter</taxon>
    </lineage>
</organism>
<dbReference type="SUPFAM" id="SSF53756">
    <property type="entry name" value="UDP-Glycosyltransferase/glycogen phosphorylase"/>
    <property type="match status" value="1"/>
</dbReference>
<dbReference type="GO" id="GO:0005829">
    <property type="term" value="C:cytosol"/>
    <property type="evidence" value="ECO:0007669"/>
    <property type="project" value="TreeGrafter"/>
</dbReference>
<evidence type="ECO:0000313" key="3">
    <source>
        <dbReference type="EMBL" id="ARQ96958.1"/>
    </source>
</evidence>
<dbReference type="AlphaFoldDB" id="A0A1X9SL53"/>
<keyword evidence="1 3" id="KW-0328">Glycosyltransferase</keyword>
<dbReference type="Proteomes" id="UP000202031">
    <property type="component" value="Chromosome"/>
</dbReference>